<evidence type="ECO:0000256" key="7">
    <source>
        <dbReference type="ARBA" id="ARBA00022917"/>
    </source>
</evidence>
<organism evidence="16 17">
    <name type="scientific">Cytospora chrysosperma</name>
    <name type="common">Cytospora canker fungus</name>
    <name type="synonym">Sphaeria chrysosperma</name>
    <dbReference type="NCBI Taxonomy" id="252740"/>
    <lineage>
        <taxon>Eukaryota</taxon>
        <taxon>Fungi</taxon>
        <taxon>Dikarya</taxon>
        <taxon>Ascomycota</taxon>
        <taxon>Pezizomycotina</taxon>
        <taxon>Sordariomycetes</taxon>
        <taxon>Sordariomycetidae</taxon>
        <taxon>Diaporthales</taxon>
        <taxon>Cytosporaceae</taxon>
        <taxon>Cytospora</taxon>
    </lineage>
</organism>
<keyword evidence="6 11" id="KW-0067">ATP-binding</keyword>
<feature type="compositionally biased region" description="Pro residues" evidence="13">
    <location>
        <begin position="752"/>
        <end position="764"/>
    </location>
</feature>
<feature type="compositionally biased region" description="Basic and acidic residues" evidence="13">
    <location>
        <begin position="882"/>
        <end position="891"/>
    </location>
</feature>
<dbReference type="FunFam" id="3.40.50.620:FF:000045">
    <property type="entry name" value="Glutamate--tRNA ligase, mitochondrial"/>
    <property type="match status" value="1"/>
</dbReference>
<dbReference type="GO" id="GO:0006424">
    <property type="term" value="P:glutamyl-tRNA aminoacylation"/>
    <property type="evidence" value="ECO:0007669"/>
    <property type="project" value="InterPro"/>
</dbReference>
<dbReference type="GO" id="GO:0000049">
    <property type="term" value="F:tRNA binding"/>
    <property type="evidence" value="ECO:0007669"/>
    <property type="project" value="InterPro"/>
</dbReference>
<dbReference type="PRINTS" id="PR00987">
    <property type="entry name" value="TRNASYNTHGLU"/>
</dbReference>
<dbReference type="SUPFAM" id="SSF52374">
    <property type="entry name" value="Nucleotidylyl transferase"/>
    <property type="match status" value="1"/>
</dbReference>
<sequence>MSGISLLRRRLHQGCLSSPFRKSQIRHYALIGKPSPASQKPIWSLPDSPARTRFAPSPTGYLHLGSLRTALFNYLLAQATGGQFIIRLEDTDQARFVEDAEQRLYQDLKWAGLSWDEGPDMGGPFGPYKQSDRLDLYRQHASMLLDNDHAFRCFCSKEDLELNLQQATSSGATAHYPGTCTGISRAESDRRAANGEPHTIRFKSSETPVSAPDLVYGAYKKAEREDNFIIMKSDGFPTYHFANVVDDHFMKITHVIRGAEWLISTPKHVELYNAFGWEPPNFAHVGLLVDHQRQKLSKRDIDNIGISVFRDTKILPEALMNFSVLLGWDPSLQNKPHLDKRGRLTMDELKQNFSLKFTRGDIVVDLVKLKYFQNRFIRDLISGAVADPVALSNRILKPIQIELQRLDEKSELSTQQEDEDLTVGMDEHDSIAGLTMQRILGRTEDYIHHVLKAWKGPIDDHAQFVRDNLYAFWAPSKAAYRASFTELQDGMRRILLTKKTKKVENTDISKVLLYFRNSLEEIPEEQWDTETVGNKSKELADAIEYYDVKKEQVMSHGAGWKFLRWGLLNGMSGLSVVPMMLLLGRDESLRRLREARKIAARQEEAAATAAKEKEAELTRSRVRITYLGNPLGEDPAAGQEAEPAEPRNVKVPIKKEREIPSKTEHFLRPMHEPRPETGPFSSQVPNRSYALDGSPPVQFLEPAAFKAGYRHLLHREGEDEEQQQYAPPLWKIAEDRKQAMLARRDQGGAAANPPPPPSEGPGPPIHALGGAGPKRRPAGMPASQGPFAVGEQQPIGDLEAHVEHVRALNEEKRIRADKRLRRDRLKRMRPGFDMRPLGGLPRDLQGSGSGPFWLGGAADRPLRPAVQLHHRDGAARAQAAEDVERRARQELDREEDVSEDRTGNNSGQAWHERGDHQA</sequence>
<comment type="caution">
    <text evidence="16">The sequence shown here is derived from an EMBL/GenBank/DDBJ whole genome shotgun (WGS) entry which is preliminary data.</text>
</comment>
<evidence type="ECO:0000256" key="6">
    <source>
        <dbReference type="ARBA" id="ARBA00022840"/>
    </source>
</evidence>
<dbReference type="EC" id="6.1.1.17" evidence="3"/>
<evidence type="ECO:0000313" key="17">
    <source>
        <dbReference type="Proteomes" id="UP000284375"/>
    </source>
</evidence>
<dbReference type="HAMAP" id="MF_00022">
    <property type="entry name" value="Glu_tRNA_synth_type1"/>
    <property type="match status" value="1"/>
</dbReference>
<comment type="subcellular location">
    <subcellularLocation>
        <location evidence="1">Mitochondrion</location>
    </subcellularLocation>
</comment>
<dbReference type="GO" id="GO:0005524">
    <property type="term" value="F:ATP binding"/>
    <property type="evidence" value="ECO:0007669"/>
    <property type="project" value="UniProtKB-KW"/>
</dbReference>
<evidence type="ECO:0000256" key="13">
    <source>
        <dbReference type="SAM" id="MobiDB-lite"/>
    </source>
</evidence>
<keyword evidence="7 11" id="KW-0648">Protein biosynthesis</keyword>
<dbReference type="OrthoDB" id="5399569at2759"/>
<evidence type="ECO:0000256" key="8">
    <source>
        <dbReference type="ARBA" id="ARBA00023146"/>
    </source>
</evidence>
<protein>
    <recommendedName>
        <fullName evidence="10">Glutamate--tRNA ligase, mitochondrial</fullName>
        <ecNumber evidence="3">6.1.1.17</ecNumber>
    </recommendedName>
    <alternativeName>
        <fullName evidence="9">Glutamyl-tRNA synthetase</fullName>
    </alternativeName>
</protein>
<feature type="region of interest" description="Disordered" evidence="13">
    <location>
        <begin position="869"/>
        <end position="918"/>
    </location>
</feature>
<keyword evidence="4 11" id="KW-0436">Ligase</keyword>
<dbReference type="CDD" id="cd00808">
    <property type="entry name" value="GluRS_core"/>
    <property type="match status" value="1"/>
</dbReference>
<dbReference type="Gene3D" id="1.10.10.350">
    <property type="match status" value="1"/>
</dbReference>
<dbReference type="PANTHER" id="PTHR43311:SF2">
    <property type="entry name" value="GLUTAMATE--TRNA LIGASE, MITOCHONDRIAL-RELATED"/>
    <property type="match status" value="1"/>
</dbReference>
<dbReference type="GO" id="GO:0005739">
    <property type="term" value="C:mitochondrion"/>
    <property type="evidence" value="ECO:0007669"/>
    <property type="project" value="UniProtKB-SubCell"/>
</dbReference>
<dbReference type="InterPro" id="IPR004527">
    <property type="entry name" value="Glu-tRNA-ligase_bac/mito"/>
</dbReference>
<dbReference type="InterPro" id="IPR049940">
    <property type="entry name" value="GluQ/Sye"/>
</dbReference>
<gene>
    <name evidence="16" type="ORF">VSDG_08137</name>
</gene>
<dbReference type="AlphaFoldDB" id="A0A423VHD9"/>
<accession>A0A423VHD9</accession>
<evidence type="ECO:0000256" key="1">
    <source>
        <dbReference type="ARBA" id="ARBA00004173"/>
    </source>
</evidence>
<evidence type="ECO:0000256" key="12">
    <source>
        <dbReference type="SAM" id="Coils"/>
    </source>
</evidence>
<comment type="similarity">
    <text evidence="2">Belongs to the class-I aminoacyl-tRNA synthetase family. Glutamate--tRNA ligase type 1 subfamily.</text>
</comment>
<dbReference type="InterPro" id="IPR033910">
    <property type="entry name" value="GluRS_core"/>
</dbReference>
<dbReference type="InterPro" id="IPR020751">
    <property type="entry name" value="aa-tRNA-synth_I_codon-bd_sub2"/>
</dbReference>
<keyword evidence="17" id="KW-1185">Reference proteome</keyword>
<dbReference type="InterPro" id="IPR008925">
    <property type="entry name" value="aa_tRNA-synth_I_cd-bd_sf"/>
</dbReference>
<dbReference type="InterPro" id="IPR020058">
    <property type="entry name" value="Glu/Gln-tRNA-synth_Ib_cat-dom"/>
</dbReference>
<evidence type="ECO:0000313" key="16">
    <source>
        <dbReference type="EMBL" id="ROV90332.1"/>
    </source>
</evidence>
<dbReference type="Pfam" id="PF19269">
    <property type="entry name" value="Anticodon_2"/>
    <property type="match status" value="1"/>
</dbReference>
<reference evidence="16 17" key="1">
    <citation type="submission" date="2015-09" db="EMBL/GenBank/DDBJ databases">
        <title>Host preference determinants of Valsa canker pathogens revealed by comparative genomics.</title>
        <authorList>
            <person name="Yin Z."/>
            <person name="Huang L."/>
        </authorList>
    </citation>
    <scope>NUCLEOTIDE SEQUENCE [LARGE SCALE GENOMIC DNA]</scope>
    <source>
        <strain evidence="16 17">YSFL</strain>
    </source>
</reference>
<dbReference type="GO" id="GO:0004818">
    <property type="term" value="F:glutamate-tRNA ligase activity"/>
    <property type="evidence" value="ECO:0007669"/>
    <property type="project" value="UniProtKB-EC"/>
</dbReference>
<dbReference type="EMBL" id="LJZO01000051">
    <property type="protein sequence ID" value="ROV90332.1"/>
    <property type="molecule type" value="Genomic_DNA"/>
</dbReference>
<dbReference type="InterPro" id="IPR045462">
    <property type="entry name" value="aa-tRNA-synth_I_cd-bd"/>
</dbReference>
<dbReference type="Proteomes" id="UP000284375">
    <property type="component" value="Unassembled WGS sequence"/>
</dbReference>
<keyword evidence="12" id="KW-0175">Coiled coil</keyword>
<dbReference type="Gene3D" id="3.40.50.620">
    <property type="entry name" value="HUPs"/>
    <property type="match status" value="1"/>
</dbReference>
<dbReference type="InterPro" id="IPR000924">
    <property type="entry name" value="Glu/Gln-tRNA-synth"/>
</dbReference>
<feature type="domain" description="Glutamyl/glutaminyl-tRNA synthetase class Ib catalytic" evidence="14">
    <location>
        <begin position="51"/>
        <end position="333"/>
    </location>
</feature>
<name>A0A423VHD9_CYTCH</name>
<dbReference type="InterPro" id="IPR014729">
    <property type="entry name" value="Rossmann-like_a/b/a_fold"/>
</dbReference>
<evidence type="ECO:0000256" key="4">
    <source>
        <dbReference type="ARBA" id="ARBA00022598"/>
    </source>
</evidence>
<evidence type="ECO:0000256" key="5">
    <source>
        <dbReference type="ARBA" id="ARBA00022741"/>
    </source>
</evidence>
<evidence type="ECO:0000256" key="2">
    <source>
        <dbReference type="ARBA" id="ARBA00007894"/>
    </source>
</evidence>
<proteinExistence type="inferred from homology"/>
<evidence type="ECO:0000256" key="3">
    <source>
        <dbReference type="ARBA" id="ARBA00012835"/>
    </source>
</evidence>
<dbReference type="STRING" id="252740.A0A423VHD9"/>
<dbReference type="NCBIfam" id="TIGR00464">
    <property type="entry name" value="gltX_bact"/>
    <property type="match status" value="1"/>
</dbReference>
<evidence type="ECO:0000256" key="9">
    <source>
        <dbReference type="ARBA" id="ARBA00030865"/>
    </source>
</evidence>
<dbReference type="Pfam" id="PF00749">
    <property type="entry name" value="tRNA-synt_1c"/>
    <property type="match status" value="1"/>
</dbReference>
<dbReference type="PANTHER" id="PTHR43311">
    <property type="entry name" value="GLUTAMATE--TRNA LIGASE"/>
    <property type="match status" value="1"/>
</dbReference>
<evidence type="ECO:0000256" key="10">
    <source>
        <dbReference type="ARBA" id="ARBA00072917"/>
    </source>
</evidence>
<evidence type="ECO:0000256" key="11">
    <source>
        <dbReference type="RuleBase" id="RU363037"/>
    </source>
</evidence>
<evidence type="ECO:0000259" key="14">
    <source>
        <dbReference type="Pfam" id="PF00749"/>
    </source>
</evidence>
<feature type="domain" description="Aminoacyl-tRNA synthetase class I anticodon-binding" evidence="15">
    <location>
        <begin position="495"/>
        <end position="595"/>
    </location>
</feature>
<evidence type="ECO:0000259" key="15">
    <source>
        <dbReference type="Pfam" id="PF19269"/>
    </source>
</evidence>
<keyword evidence="8 11" id="KW-0030">Aminoacyl-tRNA synthetase</keyword>
<keyword evidence="5 11" id="KW-0547">Nucleotide-binding</keyword>
<feature type="coiled-coil region" evidence="12">
    <location>
        <begin position="585"/>
        <end position="612"/>
    </location>
</feature>
<dbReference type="SUPFAM" id="SSF48163">
    <property type="entry name" value="An anticodon-binding domain of class I aminoacyl-tRNA synthetases"/>
    <property type="match status" value="1"/>
</dbReference>
<feature type="region of interest" description="Disordered" evidence="13">
    <location>
        <begin position="741"/>
        <end position="795"/>
    </location>
</feature>
<dbReference type="GO" id="GO:0008270">
    <property type="term" value="F:zinc ion binding"/>
    <property type="evidence" value="ECO:0007669"/>
    <property type="project" value="InterPro"/>
</dbReference>